<reference evidence="3" key="1">
    <citation type="submission" date="2022-06" db="EMBL/GenBank/DDBJ databases">
        <title>Solitalea sp. MAHUQ-68 isolated from rhizospheric soil.</title>
        <authorList>
            <person name="Huq M.A."/>
        </authorList>
    </citation>
    <scope>NUCLEOTIDE SEQUENCE</scope>
    <source>
        <strain evidence="3">MAHUQ-68</strain>
    </source>
</reference>
<feature type="non-terminal residue" evidence="3">
    <location>
        <position position="1"/>
    </location>
</feature>
<organism evidence="3 4">
    <name type="scientific">Solitalea agri</name>
    <dbReference type="NCBI Taxonomy" id="2953739"/>
    <lineage>
        <taxon>Bacteria</taxon>
        <taxon>Pseudomonadati</taxon>
        <taxon>Bacteroidota</taxon>
        <taxon>Sphingobacteriia</taxon>
        <taxon>Sphingobacteriales</taxon>
        <taxon>Sphingobacteriaceae</taxon>
        <taxon>Solitalea</taxon>
    </lineage>
</organism>
<evidence type="ECO:0000256" key="1">
    <source>
        <dbReference type="SAM" id="Coils"/>
    </source>
</evidence>
<keyword evidence="4" id="KW-1185">Reference proteome</keyword>
<feature type="domain" description="Transposase DDE" evidence="2">
    <location>
        <begin position="226"/>
        <end position="345"/>
    </location>
</feature>
<name>A0A9X2F5V9_9SPHI</name>
<proteinExistence type="predicted"/>
<dbReference type="InterPro" id="IPR025668">
    <property type="entry name" value="Tnp_DDE_dom"/>
</dbReference>
<dbReference type="Proteomes" id="UP001155182">
    <property type="component" value="Unassembled WGS sequence"/>
</dbReference>
<comment type="caution">
    <text evidence="3">The sequence shown here is derived from an EMBL/GenBank/DDBJ whole genome shotgun (WGS) entry which is preliminary data.</text>
</comment>
<dbReference type="PANTHER" id="PTHR33408:SF2">
    <property type="entry name" value="TRANSPOSASE DDE DOMAIN-CONTAINING PROTEIN"/>
    <property type="match status" value="1"/>
</dbReference>
<protein>
    <submittedName>
        <fullName evidence="3">Transposase</fullName>
    </submittedName>
</protein>
<evidence type="ECO:0000259" key="2">
    <source>
        <dbReference type="Pfam" id="PF13751"/>
    </source>
</evidence>
<dbReference type="RefSeq" id="WP_252589845.1">
    <property type="nucleotide sequence ID" value="NZ_JAMWYS010000063.1"/>
</dbReference>
<gene>
    <name evidence="3" type="ORF">NF867_18245</name>
</gene>
<dbReference type="PANTHER" id="PTHR33408">
    <property type="entry name" value="TRANSPOSASE"/>
    <property type="match status" value="1"/>
</dbReference>
<dbReference type="Pfam" id="PF13751">
    <property type="entry name" value="DDE_Tnp_1_6"/>
    <property type="match status" value="1"/>
</dbReference>
<feature type="coiled-coil region" evidence="1">
    <location>
        <begin position="54"/>
        <end position="102"/>
    </location>
</feature>
<evidence type="ECO:0000313" key="3">
    <source>
        <dbReference type="EMBL" id="MCO4294810.1"/>
    </source>
</evidence>
<accession>A0A9X2F5V9</accession>
<dbReference type="EMBL" id="JAMWYS010000063">
    <property type="protein sequence ID" value="MCO4294810.1"/>
    <property type="molecule type" value="Genomic_DNA"/>
</dbReference>
<dbReference type="AlphaFoldDB" id="A0A9X2F5V9"/>
<evidence type="ECO:0000313" key="4">
    <source>
        <dbReference type="Proteomes" id="UP001155182"/>
    </source>
</evidence>
<keyword evidence="1" id="KW-0175">Coiled coil</keyword>
<feature type="non-terminal residue" evidence="3">
    <location>
        <position position="363"/>
    </location>
</feature>
<sequence length="363" mass="41659">ALQGFTRLLKEAGYIQGQTVSIDGTKIRANASLSVDIDSIYKRIEDIDLQLSTYLQELEQADSAEQELELLEAKKTVLQTQIVALQQELELLSAQKNQMEEQGLKRLNLTDKNARIMKSRNGKHFCYNVQVAVDAHQHLIICSDTTSQENDKGLLTPMVEQTTATIGTQPQEVLADAGYYVLSQIENLEQERNVNCFVAINTNKQQQVEAAGIGFKYHEDKDAYECSQGQWLFPKYGIKKDTRRGTQAQLYQGATCTDCVIRKQCTDSSARSIHRFSNQSWRDAYIEKMRSQQGKTKLRQRKALSEHPFGTIKYWMGQIPLLLRGKINVQTEINLYVMAYNFKRLTQIARFDEIQQLIKRFNW</sequence>